<feature type="region of interest" description="Disordered" evidence="1">
    <location>
        <begin position="136"/>
        <end position="155"/>
    </location>
</feature>
<reference evidence="2" key="1">
    <citation type="journal article" date="2001" name="J. Bacteriol.">
        <title>Potential symbiosis-specific genes uncovered by sequencing a 410-kb DNA region of the Bradyrhizobium japonicum chromosome.</title>
        <authorList>
            <person name="Gottfert M."/>
            <person name="Rothlisberger S."/>
            <person name="Kundig C."/>
            <person name="Beck C."/>
            <person name="Marty R."/>
            <person name="Hennecke H."/>
        </authorList>
    </citation>
    <scope>NUCLEOTIDE SEQUENCE</scope>
    <source>
        <strain evidence="2">110spc4</strain>
    </source>
</reference>
<protein>
    <submittedName>
        <fullName evidence="2">ID435</fullName>
    </submittedName>
</protein>
<accession>Q9AN88</accession>
<gene>
    <name evidence="2" type="primary">id435</name>
</gene>
<proteinExistence type="predicted"/>
<dbReference type="EMBL" id="AH010242">
    <property type="protein sequence ID" value="AAG60886.1"/>
    <property type="molecule type" value="Genomic_DNA"/>
</dbReference>
<sequence length="155" mass="16901">MPIPCKTGCPGLLPGCGMLRRNSVVTARRLCFVLVLGRAKSTRQQPALIIAIVAVGQVHALSRLNERERASGSIGERIAEVFVLLAHDFIGHANATRRQHFSTSSTMRKLERKPEIQPSGIADYFRWEAMAAIKRGPGGRRAGRHHPLGGSNSLT</sequence>
<organism evidence="2">
    <name type="scientific">Bradyrhizobium japonicum</name>
    <dbReference type="NCBI Taxonomy" id="375"/>
    <lineage>
        <taxon>Bacteria</taxon>
        <taxon>Pseudomonadati</taxon>
        <taxon>Pseudomonadota</taxon>
        <taxon>Alphaproteobacteria</taxon>
        <taxon>Hyphomicrobiales</taxon>
        <taxon>Nitrobacteraceae</taxon>
        <taxon>Bradyrhizobium</taxon>
    </lineage>
</organism>
<dbReference type="AlphaFoldDB" id="Q9AN88"/>
<feature type="compositionally biased region" description="Basic residues" evidence="1">
    <location>
        <begin position="137"/>
        <end position="147"/>
    </location>
</feature>
<evidence type="ECO:0000256" key="1">
    <source>
        <dbReference type="SAM" id="MobiDB-lite"/>
    </source>
</evidence>
<evidence type="ECO:0000313" key="2">
    <source>
        <dbReference type="EMBL" id="AAG60886.1"/>
    </source>
</evidence>
<name>Q9AN88_BRAJP</name>